<keyword evidence="1" id="KW-0805">Transcription regulation</keyword>
<dbReference type="AlphaFoldDB" id="A0A1G9JLG1"/>
<evidence type="ECO:0000256" key="5">
    <source>
        <dbReference type="SAM" id="MobiDB-lite"/>
    </source>
</evidence>
<dbReference type="InterPro" id="IPR036271">
    <property type="entry name" value="Tet_transcr_reg_TetR-rel_C_sf"/>
</dbReference>
<dbReference type="PANTHER" id="PTHR30055:SF148">
    <property type="entry name" value="TETR-FAMILY TRANSCRIPTIONAL REGULATOR"/>
    <property type="match status" value="1"/>
</dbReference>
<dbReference type="GO" id="GO:0000976">
    <property type="term" value="F:transcription cis-regulatory region binding"/>
    <property type="evidence" value="ECO:0007669"/>
    <property type="project" value="TreeGrafter"/>
</dbReference>
<reference evidence="7 8" key="1">
    <citation type="submission" date="2016-10" db="EMBL/GenBank/DDBJ databases">
        <authorList>
            <person name="de Groot N.N."/>
        </authorList>
    </citation>
    <scope>NUCLEOTIDE SEQUENCE [LARGE SCALE GENOMIC DNA]</scope>
    <source>
        <strain evidence="7 8">CGMCC 4.6533</strain>
    </source>
</reference>
<evidence type="ECO:0000256" key="3">
    <source>
        <dbReference type="ARBA" id="ARBA00023163"/>
    </source>
</evidence>
<dbReference type="InterPro" id="IPR050109">
    <property type="entry name" value="HTH-type_TetR-like_transc_reg"/>
</dbReference>
<feature type="region of interest" description="Disordered" evidence="5">
    <location>
        <begin position="1"/>
        <end position="22"/>
    </location>
</feature>
<keyword evidence="8" id="KW-1185">Reference proteome</keyword>
<protein>
    <submittedName>
        <fullName evidence="7">DNA-binding transcriptional regulator, AcrR family</fullName>
    </submittedName>
</protein>
<dbReference type="Gene3D" id="1.10.357.10">
    <property type="entry name" value="Tetracycline Repressor, domain 2"/>
    <property type="match status" value="1"/>
</dbReference>
<feature type="domain" description="HTH tetR-type" evidence="6">
    <location>
        <begin position="24"/>
        <end position="84"/>
    </location>
</feature>
<evidence type="ECO:0000256" key="1">
    <source>
        <dbReference type="ARBA" id="ARBA00023015"/>
    </source>
</evidence>
<feature type="DNA-binding region" description="H-T-H motif" evidence="4">
    <location>
        <begin position="47"/>
        <end position="66"/>
    </location>
</feature>
<dbReference type="PROSITE" id="PS50977">
    <property type="entry name" value="HTH_TETR_2"/>
    <property type="match status" value="1"/>
</dbReference>
<dbReference type="Gene3D" id="1.10.10.60">
    <property type="entry name" value="Homeodomain-like"/>
    <property type="match status" value="1"/>
</dbReference>
<dbReference type="Pfam" id="PF00440">
    <property type="entry name" value="TetR_N"/>
    <property type="match status" value="1"/>
</dbReference>
<dbReference type="EMBL" id="FNDJ01000025">
    <property type="protein sequence ID" value="SDL38389.1"/>
    <property type="molecule type" value="Genomic_DNA"/>
</dbReference>
<dbReference type="PANTHER" id="PTHR30055">
    <property type="entry name" value="HTH-TYPE TRANSCRIPTIONAL REGULATOR RUTR"/>
    <property type="match status" value="1"/>
</dbReference>
<organism evidence="7 8">
    <name type="scientific">Nonomuraea jiangxiensis</name>
    <dbReference type="NCBI Taxonomy" id="633440"/>
    <lineage>
        <taxon>Bacteria</taxon>
        <taxon>Bacillati</taxon>
        <taxon>Actinomycetota</taxon>
        <taxon>Actinomycetes</taxon>
        <taxon>Streptosporangiales</taxon>
        <taxon>Streptosporangiaceae</taxon>
        <taxon>Nonomuraea</taxon>
    </lineage>
</organism>
<dbReference type="SUPFAM" id="SSF48498">
    <property type="entry name" value="Tetracyclin repressor-like, C-terminal domain"/>
    <property type="match status" value="1"/>
</dbReference>
<evidence type="ECO:0000256" key="4">
    <source>
        <dbReference type="PROSITE-ProRule" id="PRU00335"/>
    </source>
</evidence>
<dbReference type="Pfam" id="PF16859">
    <property type="entry name" value="TetR_C_11"/>
    <property type="match status" value="1"/>
</dbReference>
<dbReference type="Proteomes" id="UP000199202">
    <property type="component" value="Unassembled WGS sequence"/>
</dbReference>
<keyword evidence="2 4" id="KW-0238">DNA-binding</keyword>
<gene>
    <name evidence="7" type="ORF">SAMN05421869_12585</name>
</gene>
<proteinExistence type="predicted"/>
<name>A0A1G9JLG1_9ACTN</name>
<dbReference type="InterPro" id="IPR001647">
    <property type="entry name" value="HTH_TetR"/>
</dbReference>
<evidence type="ECO:0000259" key="6">
    <source>
        <dbReference type="PROSITE" id="PS50977"/>
    </source>
</evidence>
<evidence type="ECO:0000313" key="7">
    <source>
        <dbReference type="EMBL" id="SDL38389.1"/>
    </source>
</evidence>
<evidence type="ECO:0000313" key="8">
    <source>
        <dbReference type="Proteomes" id="UP000199202"/>
    </source>
</evidence>
<accession>A0A1G9JLG1</accession>
<evidence type="ECO:0000256" key="2">
    <source>
        <dbReference type="ARBA" id="ARBA00023125"/>
    </source>
</evidence>
<dbReference type="InterPro" id="IPR011075">
    <property type="entry name" value="TetR_C"/>
</dbReference>
<dbReference type="GO" id="GO:0003700">
    <property type="term" value="F:DNA-binding transcription factor activity"/>
    <property type="evidence" value="ECO:0007669"/>
    <property type="project" value="TreeGrafter"/>
</dbReference>
<dbReference type="InterPro" id="IPR009057">
    <property type="entry name" value="Homeodomain-like_sf"/>
</dbReference>
<keyword evidence="3" id="KW-0804">Transcription</keyword>
<sequence length="210" mass="22932">MQLEFSLKVDGPDPGTQRPGGRTERIRTAVVAATRAELVAHGYAALTVERVAETAGVAKSTVYRRWRDTTGLLTEMLRELVKNEVPLPATGSIEEDLRELARGIFHVYADPVTRDMVLGLIAAAVHEPRAAQALHDFFHIRNVQAAESVQQAIERGQLPADTDPVEVIRALGAPLYYRLLVTHEPIDESIAEHAALAALAAARAGVHRIR</sequence>
<dbReference type="OrthoDB" id="9796019at2"/>
<dbReference type="SUPFAM" id="SSF46689">
    <property type="entry name" value="Homeodomain-like"/>
    <property type="match status" value="1"/>
</dbReference>
<dbReference type="STRING" id="633440.SAMN05421869_12585"/>